<accession>A0A8H3V617</accession>
<keyword evidence="3" id="KW-1185">Reference proteome</keyword>
<evidence type="ECO:0000256" key="1">
    <source>
        <dbReference type="SAM" id="MobiDB-lite"/>
    </source>
</evidence>
<organism evidence="2 3">
    <name type="scientific">Venturia inaequalis</name>
    <name type="common">Apple scab fungus</name>
    <dbReference type="NCBI Taxonomy" id="5025"/>
    <lineage>
        <taxon>Eukaryota</taxon>
        <taxon>Fungi</taxon>
        <taxon>Dikarya</taxon>
        <taxon>Ascomycota</taxon>
        <taxon>Pezizomycotina</taxon>
        <taxon>Dothideomycetes</taxon>
        <taxon>Pleosporomycetidae</taxon>
        <taxon>Venturiales</taxon>
        <taxon>Venturiaceae</taxon>
        <taxon>Venturia</taxon>
    </lineage>
</organism>
<evidence type="ECO:0000313" key="2">
    <source>
        <dbReference type="EMBL" id="KAE9983129.1"/>
    </source>
</evidence>
<evidence type="ECO:0000313" key="3">
    <source>
        <dbReference type="Proteomes" id="UP000490939"/>
    </source>
</evidence>
<dbReference type="Proteomes" id="UP000490939">
    <property type="component" value="Unassembled WGS sequence"/>
</dbReference>
<proteinExistence type="predicted"/>
<comment type="caution">
    <text evidence="2">The sequence shown here is derived from an EMBL/GenBank/DDBJ whole genome shotgun (WGS) entry which is preliminary data.</text>
</comment>
<dbReference type="EMBL" id="WNWR01000323">
    <property type="protein sequence ID" value="KAE9983129.1"/>
    <property type="molecule type" value="Genomic_DNA"/>
</dbReference>
<sequence>MCHLELTYHANCTKPEERRHNPPMRIDQSRLGPFHDTREGWVPCQPVLDFQRSHNECLALHPGGFPVLHHEEEIDCKECNYVARERNHWVTFENAARVKAEPCIEETIACITGLANLSARCEQQSVYVHCSGAISGLYFCNHRAKPLHPPYINRRDQTLEQSDPQAPKMCFCEVFQYENCALPEDGQHNLPLQVYDGRGQFANYTGYQYDAAWAKQNPGHSPCRTVLLGVRTAAQCRQFEGSPIVRRRPLLQDCPLCNRVDRDYANGHVITWKANRVDTIRPMAGVAHSYHSLFVGKCWMCAKEAHLPRPPARNEGSDGGGSPGNDPPGRLQPMDKRTGATGPPGSEVLKGMGWDKIL</sequence>
<dbReference type="AlphaFoldDB" id="A0A8H3V617"/>
<gene>
    <name evidence="2" type="ORF">EG327_005597</name>
</gene>
<reference evidence="2 3" key="1">
    <citation type="submission" date="2019-07" db="EMBL/GenBank/DDBJ databases">
        <title>Venturia inaequalis Genome Resource.</title>
        <authorList>
            <person name="Lichtner F.J."/>
        </authorList>
    </citation>
    <scope>NUCLEOTIDE SEQUENCE [LARGE SCALE GENOMIC DNA]</scope>
    <source>
        <strain evidence="2 3">DMI_063113</strain>
    </source>
</reference>
<name>A0A8H3V617_VENIN</name>
<feature type="region of interest" description="Disordered" evidence="1">
    <location>
        <begin position="310"/>
        <end position="358"/>
    </location>
</feature>
<protein>
    <submittedName>
        <fullName evidence="2">Uncharacterized protein</fullName>
    </submittedName>
</protein>